<dbReference type="SMART" id="SM00220">
    <property type="entry name" value="S_TKc"/>
    <property type="match status" value="1"/>
</dbReference>
<gene>
    <name evidence="16" type="ORF">QVD17_29926</name>
</gene>
<evidence type="ECO:0000256" key="11">
    <source>
        <dbReference type="ARBA" id="ARBA00047559"/>
    </source>
</evidence>
<dbReference type="PROSITE" id="PS50011">
    <property type="entry name" value="PROTEIN_KINASE_DOM"/>
    <property type="match status" value="1"/>
</dbReference>
<keyword evidence="4" id="KW-0723">Serine/threonine-protein kinase</keyword>
<dbReference type="FunFam" id="1.10.510.10:FF:000382">
    <property type="entry name" value="Mitogen-activated protein kinase kinase kinase 2"/>
    <property type="match status" value="1"/>
</dbReference>
<evidence type="ECO:0000256" key="8">
    <source>
        <dbReference type="ARBA" id="ARBA00022840"/>
    </source>
</evidence>
<evidence type="ECO:0000259" key="15">
    <source>
        <dbReference type="PROSITE" id="PS50011"/>
    </source>
</evidence>
<evidence type="ECO:0000256" key="6">
    <source>
        <dbReference type="ARBA" id="ARBA00022741"/>
    </source>
</evidence>
<evidence type="ECO:0000256" key="5">
    <source>
        <dbReference type="ARBA" id="ARBA00022679"/>
    </source>
</evidence>
<evidence type="ECO:0000256" key="3">
    <source>
        <dbReference type="ARBA" id="ARBA00022499"/>
    </source>
</evidence>
<dbReference type="GO" id="GO:0005524">
    <property type="term" value="F:ATP binding"/>
    <property type="evidence" value="ECO:0007669"/>
    <property type="project" value="UniProtKB-UniRule"/>
</dbReference>
<comment type="catalytic activity">
    <reaction evidence="11">
        <text>L-threonyl-[protein] + ATP = O-phospho-L-threonyl-[protein] + ADP + H(+)</text>
        <dbReference type="Rhea" id="RHEA:46608"/>
        <dbReference type="Rhea" id="RHEA-COMP:11060"/>
        <dbReference type="Rhea" id="RHEA-COMP:11605"/>
        <dbReference type="ChEBI" id="CHEBI:15378"/>
        <dbReference type="ChEBI" id="CHEBI:30013"/>
        <dbReference type="ChEBI" id="CHEBI:30616"/>
        <dbReference type="ChEBI" id="CHEBI:61977"/>
        <dbReference type="ChEBI" id="CHEBI:456216"/>
        <dbReference type="EC" id="2.7.11.25"/>
    </reaction>
</comment>
<evidence type="ECO:0000256" key="4">
    <source>
        <dbReference type="ARBA" id="ARBA00022527"/>
    </source>
</evidence>
<keyword evidence="8 13" id="KW-0067">ATP-binding</keyword>
<organism evidence="16 17">
    <name type="scientific">Tagetes erecta</name>
    <name type="common">African marigold</name>
    <dbReference type="NCBI Taxonomy" id="13708"/>
    <lineage>
        <taxon>Eukaryota</taxon>
        <taxon>Viridiplantae</taxon>
        <taxon>Streptophyta</taxon>
        <taxon>Embryophyta</taxon>
        <taxon>Tracheophyta</taxon>
        <taxon>Spermatophyta</taxon>
        <taxon>Magnoliopsida</taxon>
        <taxon>eudicotyledons</taxon>
        <taxon>Gunneridae</taxon>
        <taxon>Pentapetalae</taxon>
        <taxon>asterids</taxon>
        <taxon>campanulids</taxon>
        <taxon>Asterales</taxon>
        <taxon>Asteraceae</taxon>
        <taxon>Asteroideae</taxon>
        <taxon>Heliantheae alliance</taxon>
        <taxon>Tageteae</taxon>
        <taxon>Tagetes</taxon>
    </lineage>
</organism>
<keyword evidence="3" id="KW-1017">Isopeptide bond</keyword>
<comment type="similarity">
    <text evidence="1">Belongs to the protein kinase superfamily. STE Ser/Thr protein kinase family. MAP kinase kinase kinase subfamily.</text>
</comment>
<dbReference type="GO" id="GO:0005737">
    <property type="term" value="C:cytoplasm"/>
    <property type="evidence" value="ECO:0007669"/>
    <property type="project" value="TreeGrafter"/>
</dbReference>
<evidence type="ECO:0000256" key="1">
    <source>
        <dbReference type="ARBA" id="ARBA00006529"/>
    </source>
</evidence>
<dbReference type="InterPro" id="IPR017441">
    <property type="entry name" value="Protein_kinase_ATP_BS"/>
</dbReference>
<evidence type="ECO:0000313" key="16">
    <source>
        <dbReference type="EMBL" id="KAK1414185.1"/>
    </source>
</evidence>
<dbReference type="AlphaFoldDB" id="A0AAD8K0J6"/>
<feature type="binding site" evidence="13">
    <location>
        <position position="101"/>
    </location>
    <ligand>
        <name>ATP</name>
        <dbReference type="ChEBI" id="CHEBI:30616"/>
    </ligand>
</feature>
<keyword evidence="9" id="KW-0832">Ubl conjugation</keyword>
<evidence type="ECO:0000256" key="2">
    <source>
        <dbReference type="ARBA" id="ARBA00012406"/>
    </source>
</evidence>
<proteinExistence type="inferred from homology"/>
<dbReference type="InterPro" id="IPR000719">
    <property type="entry name" value="Prot_kinase_dom"/>
</dbReference>
<protein>
    <recommendedName>
        <fullName evidence="2">mitogen-activated protein kinase kinase kinase</fullName>
        <ecNumber evidence="2">2.7.11.25</ecNumber>
    </recommendedName>
</protein>
<evidence type="ECO:0000256" key="10">
    <source>
        <dbReference type="ARBA" id="ARBA00023054"/>
    </source>
</evidence>
<accession>A0AAD8K0J6</accession>
<reference evidence="16" key="1">
    <citation type="journal article" date="2023" name="bioRxiv">
        <title>Improved chromosome-level genome assembly for marigold (Tagetes erecta).</title>
        <authorList>
            <person name="Jiang F."/>
            <person name="Yuan L."/>
            <person name="Wang S."/>
            <person name="Wang H."/>
            <person name="Xu D."/>
            <person name="Wang A."/>
            <person name="Fan W."/>
        </authorList>
    </citation>
    <scope>NUCLEOTIDE SEQUENCE</scope>
    <source>
        <strain evidence="16">WSJ</strain>
        <tissue evidence="16">Leaf</tissue>
    </source>
</reference>
<sequence length="683" mass="76098">MQDFIGSVRRSLVFKPSPNDDGVGASFGGFVEKIGSSIRKSKIFSKSSVQALPQPRAVERMKKEEAGSQIRWRKGELIGCGAFGRVYMGMNLDSGELLAVKQVSVVVNTASKEKTQAHIRELEEEVKLLKNLSHSNIVRYIGTAREEESLNIFLEFVPGGSISSLLGKFGSFPESVLRMYTKQILLGLEYLHKNGIMHRDIKGANILVDNKGQIKLADFGASKKVVELATMTGAKSMKGTPYWMAPEVIRQTGHSFSADIWSVGCTVIEMATGKAPWSQQYPENHVAALFHIGNTQAHPPIPDHLSSEAKDFLLKCLQKEPNLRPNASELLQHPFVIGEYNETHPVLRTSVMDTPCNQVPRSRQEPRNLISTEIKTNGGTFDAHNMNSVRCSTIYPEKFSGGPMWGSNRYDDDDMCQLDDDDLMASTSVKLDTTLLSNNVNKSFNPMNEPDDDWSYQLDGSPKVGTNGANLFSDQVSEITTEIPGELGNGDDGFTFPASMEEEEEVTEIKIRAFLDEKALDLKKMQTPLYEEFYNSLNTAISPIGNENKENSSSNFNLPPISKSPNSNNTRLLRKRLSSAVDRSCIGRPGYKSDRVSRIGGVNDQNPQDCLSPHHGQLKENVLDSQKVTISPSASFSERQRRWKEELAEELERKRELLRQAGTSSPKDRMINNRQKRFVNLGN</sequence>
<feature type="region of interest" description="Disordered" evidence="14">
    <location>
        <begin position="545"/>
        <end position="570"/>
    </location>
</feature>
<feature type="domain" description="Protein kinase" evidence="15">
    <location>
        <begin position="72"/>
        <end position="336"/>
    </location>
</feature>
<dbReference type="EC" id="2.7.11.25" evidence="2"/>
<dbReference type="Proteomes" id="UP001229421">
    <property type="component" value="Unassembled WGS sequence"/>
</dbReference>
<dbReference type="InterPro" id="IPR008271">
    <property type="entry name" value="Ser/Thr_kinase_AS"/>
</dbReference>
<dbReference type="Pfam" id="PF00069">
    <property type="entry name" value="Pkinase"/>
    <property type="match status" value="1"/>
</dbReference>
<name>A0AAD8K0J6_TARER</name>
<feature type="region of interest" description="Disordered" evidence="14">
    <location>
        <begin position="657"/>
        <end position="683"/>
    </location>
</feature>
<dbReference type="GO" id="GO:0004709">
    <property type="term" value="F:MAP kinase kinase kinase activity"/>
    <property type="evidence" value="ECO:0007669"/>
    <property type="project" value="UniProtKB-EC"/>
</dbReference>
<feature type="region of interest" description="Disordered" evidence="14">
    <location>
        <begin position="588"/>
        <end position="612"/>
    </location>
</feature>
<keyword evidence="5" id="KW-0808">Transferase</keyword>
<comment type="caution">
    <text evidence="16">The sequence shown here is derived from an EMBL/GenBank/DDBJ whole genome shotgun (WGS) entry which is preliminary data.</text>
</comment>
<evidence type="ECO:0000256" key="12">
    <source>
        <dbReference type="ARBA" id="ARBA00048329"/>
    </source>
</evidence>
<dbReference type="PANTHER" id="PTHR48016:SF56">
    <property type="entry name" value="MAPKK KINASE"/>
    <property type="match status" value="1"/>
</dbReference>
<keyword evidence="10" id="KW-0175">Coiled coil</keyword>
<evidence type="ECO:0000313" key="17">
    <source>
        <dbReference type="Proteomes" id="UP001229421"/>
    </source>
</evidence>
<dbReference type="PROSITE" id="PS00108">
    <property type="entry name" value="PROTEIN_KINASE_ST"/>
    <property type="match status" value="1"/>
</dbReference>
<dbReference type="PROSITE" id="PS00107">
    <property type="entry name" value="PROTEIN_KINASE_ATP"/>
    <property type="match status" value="1"/>
</dbReference>
<keyword evidence="17" id="KW-1185">Reference proteome</keyword>
<comment type="catalytic activity">
    <reaction evidence="12">
        <text>L-seryl-[protein] + ATP = O-phospho-L-seryl-[protein] + ADP + H(+)</text>
        <dbReference type="Rhea" id="RHEA:17989"/>
        <dbReference type="Rhea" id="RHEA-COMP:9863"/>
        <dbReference type="Rhea" id="RHEA-COMP:11604"/>
        <dbReference type="ChEBI" id="CHEBI:15378"/>
        <dbReference type="ChEBI" id="CHEBI:29999"/>
        <dbReference type="ChEBI" id="CHEBI:30616"/>
        <dbReference type="ChEBI" id="CHEBI:83421"/>
        <dbReference type="ChEBI" id="CHEBI:456216"/>
        <dbReference type="EC" id="2.7.11.25"/>
    </reaction>
</comment>
<dbReference type="InterPro" id="IPR011009">
    <property type="entry name" value="Kinase-like_dom_sf"/>
</dbReference>
<dbReference type="EMBL" id="JAUHHV010000008">
    <property type="protein sequence ID" value="KAK1414185.1"/>
    <property type="molecule type" value="Genomic_DNA"/>
</dbReference>
<evidence type="ECO:0000256" key="14">
    <source>
        <dbReference type="SAM" id="MobiDB-lite"/>
    </source>
</evidence>
<keyword evidence="6 13" id="KW-0547">Nucleotide-binding</keyword>
<evidence type="ECO:0000256" key="7">
    <source>
        <dbReference type="ARBA" id="ARBA00022777"/>
    </source>
</evidence>
<keyword evidence="7" id="KW-0418">Kinase</keyword>
<dbReference type="FunFam" id="3.30.200.20:FF:000387">
    <property type="entry name" value="Serine/threonine-protein kinase STE11"/>
    <property type="match status" value="1"/>
</dbReference>
<evidence type="ECO:0000256" key="9">
    <source>
        <dbReference type="ARBA" id="ARBA00022843"/>
    </source>
</evidence>
<dbReference type="SUPFAM" id="SSF56112">
    <property type="entry name" value="Protein kinase-like (PK-like)"/>
    <property type="match status" value="1"/>
</dbReference>
<evidence type="ECO:0000256" key="13">
    <source>
        <dbReference type="PROSITE-ProRule" id="PRU10141"/>
    </source>
</evidence>
<dbReference type="InterPro" id="IPR050538">
    <property type="entry name" value="MAP_kinase_kinase_kinase"/>
</dbReference>
<dbReference type="CDD" id="cd06606">
    <property type="entry name" value="STKc_MAPKKK"/>
    <property type="match status" value="1"/>
</dbReference>
<dbReference type="Gene3D" id="1.10.510.10">
    <property type="entry name" value="Transferase(Phosphotransferase) domain 1"/>
    <property type="match status" value="1"/>
</dbReference>
<dbReference type="PANTHER" id="PTHR48016">
    <property type="entry name" value="MAP KINASE KINASE KINASE SSK2-RELATED-RELATED"/>
    <property type="match status" value="1"/>
</dbReference>